<organism evidence="1 2">
    <name type="scientific">Hyunsoonleella jejuensis</name>
    <dbReference type="NCBI Taxonomy" id="419940"/>
    <lineage>
        <taxon>Bacteria</taxon>
        <taxon>Pseudomonadati</taxon>
        <taxon>Bacteroidota</taxon>
        <taxon>Flavobacteriia</taxon>
        <taxon>Flavobacteriales</taxon>
        <taxon>Flavobacteriaceae</taxon>
    </lineage>
</organism>
<name>A0A1H9J0A0_9FLAO</name>
<dbReference type="EMBL" id="FOFN01000003">
    <property type="protein sequence ID" value="SEQ80280.1"/>
    <property type="molecule type" value="Genomic_DNA"/>
</dbReference>
<dbReference type="Proteomes" id="UP000198999">
    <property type="component" value="Unassembled WGS sequence"/>
</dbReference>
<dbReference type="AlphaFoldDB" id="A0A1H9J0A0"/>
<dbReference type="STRING" id="419940.SAMN05421824_2349"/>
<evidence type="ECO:0000313" key="1">
    <source>
        <dbReference type="EMBL" id="SEQ80280.1"/>
    </source>
</evidence>
<reference evidence="1 2" key="1">
    <citation type="submission" date="2016-10" db="EMBL/GenBank/DDBJ databases">
        <authorList>
            <person name="de Groot N.N."/>
        </authorList>
    </citation>
    <scope>NUCLEOTIDE SEQUENCE [LARGE SCALE GENOMIC DNA]</scope>
    <source>
        <strain evidence="1 2">DSM 21035</strain>
    </source>
</reference>
<accession>A0A1H9J0A0</accession>
<sequence>MNGISIKVLFHSTILLNIANNKPYLNNLNNTIIDGFYTSFLELSRF</sequence>
<protein>
    <submittedName>
        <fullName evidence="1">Uncharacterized protein</fullName>
    </submittedName>
</protein>
<keyword evidence="2" id="KW-1185">Reference proteome</keyword>
<evidence type="ECO:0000313" key="2">
    <source>
        <dbReference type="Proteomes" id="UP000198999"/>
    </source>
</evidence>
<proteinExistence type="predicted"/>
<gene>
    <name evidence="1" type="ORF">SAMN05421824_2349</name>
</gene>